<proteinExistence type="predicted"/>
<dbReference type="STRING" id="13706.A0A1X2HC85"/>
<organism evidence="4 5">
    <name type="scientific">Syncephalastrum racemosum</name>
    <name type="common">Filamentous fungus</name>
    <dbReference type="NCBI Taxonomy" id="13706"/>
    <lineage>
        <taxon>Eukaryota</taxon>
        <taxon>Fungi</taxon>
        <taxon>Fungi incertae sedis</taxon>
        <taxon>Mucoromycota</taxon>
        <taxon>Mucoromycotina</taxon>
        <taxon>Mucoromycetes</taxon>
        <taxon>Mucorales</taxon>
        <taxon>Syncephalastraceae</taxon>
        <taxon>Syncephalastrum</taxon>
    </lineage>
</organism>
<dbReference type="Pfam" id="PF00168">
    <property type="entry name" value="C2"/>
    <property type="match status" value="1"/>
</dbReference>
<dbReference type="GO" id="GO:0046872">
    <property type="term" value="F:metal ion binding"/>
    <property type="evidence" value="ECO:0007669"/>
    <property type="project" value="UniProtKB-KW"/>
</dbReference>
<keyword evidence="5" id="KW-1185">Reference proteome</keyword>
<sequence>MLDAGNGTLYLNFKKAFDLQKAEHVGKQDPYVQFSLDFSETESFQKTFTHEDAGEEAVWNQSFEIPYAGQPKLYVEIMDQEKATDEVIGFATIPLDQVQENGGAINGLFEVFNHKGEDAGHLHLTISLLGSGGFDDEEPRPAESEITEGHVQRVKHLRHRALAGDVGEVALAGGLAVGLGLFGRKLYGEYRKKHPKEEEA</sequence>
<evidence type="ECO:0000256" key="1">
    <source>
        <dbReference type="ARBA" id="ARBA00022723"/>
    </source>
</evidence>
<evidence type="ECO:0000256" key="2">
    <source>
        <dbReference type="ARBA" id="ARBA00022837"/>
    </source>
</evidence>
<evidence type="ECO:0000259" key="3">
    <source>
        <dbReference type="PROSITE" id="PS50004"/>
    </source>
</evidence>
<dbReference type="SUPFAM" id="SSF49562">
    <property type="entry name" value="C2 domain (Calcium/lipid-binding domain, CaLB)"/>
    <property type="match status" value="1"/>
</dbReference>
<evidence type="ECO:0000313" key="4">
    <source>
        <dbReference type="EMBL" id="ORY96411.1"/>
    </source>
</evidence>
<name>A0A1X2HC85_SYNRA</name>
<dbReference type="InParanoid" id="A0A1X2HC85"/>
<comment type="caution">
    <text evidence="4">The sequence shown here is derived from an EMBL/GenBank/DDBJ whole genome shotgun (WGS) entry which is preliminary data.</text>
</comment>
<evidence type="ECO:0000313" key="5">
    <source>
        <dbReference type="Proteomes" id="UP000242180"/>
    </source>
</evidence>
<gene>
    <name evidence="4" type="ORF">BCR43DRAFT_491653</name>
</gene>
<dbReference type="OrthoDB" id="270970at2759"/>
<dbReference type="AlphaFoldDB" id="A0A1X2HC85"/>
<feature type="domain" description="C2" evidence="3">
    <location>
        <begin position="1"/>
        <end position="109"/>
    </location>
</feature>
<dbReference type="PANTHER" id="PTHR46502:SF2">
    <property type="entry name" value="16 KDA PHLOEM PROTEIN 2"/>
    <property type="match status" value="1"/>
</dbReference>
<protein>
    <submittedName>
        <fullName evidence="4">C2 domain-containing protein</fullName>
    </submittedName>
</protein>
<keyword evidence="2" id="KW-0106">Calcium</keyword>
<dbReference type="Gene3D" id="2.60.40.150">
    <property type="entry name" value="C2 domain"/>
    <property type="match status" value="1"/>
</dbReference>
<dbReference type="InterPro" id="IPR035892">
    <property type="entry name" value="C2_domain_sf"/>
</dbReference>
<accession>A0A1X2HC85</accession>
<dbReference type="EMBL" id="MCGN01000005">
    <property type="protein sequence ID" value="ORY96411.1"/>
    <property type="molecule type" value="Genomic_DNA"/>
</dbReference>
<dbReference type="InterPro" id="IPR000008">
    <property type="entry name" value="C2_dom"/>
</dbReference>
<dbReference type="SMART" id="SM00239">
    <property type="entry name" value="C2"/>
    <property type="match status" value="1"/>
</dbReference>
<dbReference type="CDD" id="cd00030">
    <property type="entry name" value="C2"/>
    <property type="match status" value="1"/>
</dbReference>
<keyword evidence="1" id="KW-0479">Metal-binding</keyword>
<dbReference type="PANTHER" id="PTHR46502">
    <property type="entry name" value="C2 DOMAIN-CONTAINING"/>
    <property type="match status" value="1"/>
</dbReference>
<reference evidence="4 5" key="1">
    <citation type="submission" date="2016-07" db="EMBL/GenBank/DDBJ databases">
        <title>Pervasive Adenine N6-methylation of Active Genes in Fungi.</title>
        <authorList>
            <consortium name="DOE Joint Genome Institute"/>
            <person name="Mondo S.J."/>
            <person name="Dannebaum R.O."/>
            <person name="Kuo R.C."/>
            <person name="Labutti K."/>
            <person name="Haridas S."/>
            <person name="Kuo A."/>
            <person name="Salamov A."/>
            <person name="Ahrendt S.R."/>
            <person name="Lipzen A."/>
            <person name="Sullivan W."/>
            <person name="Andreopoulos W.B."/>
            <person name="Clum A."/>
            <person name="Lindquist E."/>
            <person name="Daum C."/>
            <person name="Ramamoorthy G.K."/>
            <person name="Gryganskyi A."/>
            <person name="Culley D."/>
            <person name="Magnuson J.K."/>
            <person name="James T.Y."/>
            <person name="O'Malley M.A."/>
            <person name="Stajich J.E."/>
            <person name="Spatafora J.W."/>
            <person name="Visel A."/>
            <person name="Grigoriev I.V."/>
        </authorList>
    </citation>
    <scope>NUCLEOTIDE SEQUENCE [LARGE SCALE GENOMIC DNA]</scope>
    <source>
        <strain evidence="4 5">NRRL 2496</strain>
    </source>
</reference>
<dbReference type="Proteomes" id="UP000242180">
    <property type="component" value="Unassembled WGS sequence"/>
</dbReference>
<dbReference type="PROSITE" id="PS50004">
    <property type="entry name" value="C2"/>
    <property type="match status" value="1"/>
</dbReference>